<dbReference type="PANTHER" id="PTHR24305:SF168">
    <property type="entry name" value="P450, PUTATIVE (EUROFUNG)-RELATED"/>
    <property type="match status" value="1"/>
</dbReference>
<sequence length="508" mass="57247">MVVDSVLRGLSQSGCMQLFLIAVVLVSIVSSSRQYLRLRSFKGPFFASFSRLWLLRTVGSGNAYLHFWNVTQKYGSIARIGPNDLITSDPDLVKHMYGVRSEYRRSSWYHGMRFDPSRDNFLSLRNEGDHKKLRAKMAAGYSGREMHDIEAKIDQNIIRLRELLAKYADKGAAVDFAKKAQYFTLDVISDLAFSTPFGFVQTDSDVYKYIETVERTLPATMMTTVVPVLVTLLSLPLFKPAVPSERDRLGFGRVTRSMDTEEEASIAKSVAAERFGPQKKVHKDMLGSCMPIDTVVYGHVTLTRNLFLSVAGSDTTATAIRSTLLHIITTPRVLAKLQREIDGMGITTAVISDASARQMPFLQAVIKEGLRIFPPVVGLMSKQAPPGGDYWKGVFIPGGTRVGSCAWGIFRREDIWGQDSREFRPERWLESSPAALEKMESALDLIFSHGRWQCLGQSVALMELNKVFVQLLHHFQFSVCDPTNPWKIFDCGIFSQSEFYVRVERRHL</sequence>
<dbReference type="InterPro" id="IPR002401">
    <property type="entry name" value="Cyt_P450_E_grp-I"/>
</dbReference>
<dbReference type="InterPro" id="IPR036396">
    <property type="entry name" value="Cyt_P450_sf"/>
</dbReference>
<name>A0A1B5KTV4_USTVR</name>
<feature type="transmembrane region" description="Helical" evidence="5">
    <location>
        <begin position="217"/>
        <end position="238"/>
    </location>
</feature>
<dbReference type="InterPro" id="IPR050121">
    <property type="entry name" value="Cytochrome_P450_monoxygenase"/>
</dbReference>
<accession>A0A1B5KTV4</accession>
<dbReference type="Pfam" id="PF00067">
    <property type="entry name" value="p450"/>
    <property type="match status" value="1"/>
</dbReference>
<reference evidence="7" key="1">
    <citation type="journal article" date="2016" name="Genome Announc.">
        <title>Genome sequence of Ustilaginoidea virens IPU010, a rice pathogenic fungus causing false smut.</title>
        <authorList>
            <person name="Kumagai T."/>
            <person name="Ishii T."/>
            <person name="Terai G."/>
            <person name="Umemura M."/>
            <person name="Machida M."/>
            <person name="Asai K."/>
        </authorList>
    </citation>
    <scope>NUCLEOTIDE SEQUENCE [LARGE SCALE GENOMIC DNA]</scope>
    <source>
        <strain evidence="7">IPU010</strain>
    </source>
</reference>
<dbReference type="GO" id="GO:0004497">
    <property type="term" value="F:monooxygenase activity"/>
    <property type="evidence" value="ECO:0007669"/>
    <property type="project" value="InterPro"/>
</dbReference>
<gene>
    <name evidence="6" type="ORF">UVI_02014050</name>
</gene>
<feature type="transmembrane region" description="Helical" evidence="5">
    <location>
        <begin position="6"/>
        <end position="29"/>
    </location>
</feature>
<comment type="caution">
    <text evidence="6">The sequence shown here is derived from an EMBL/GenBank/DDBJ whole genome shotgun (WGS) entry which is preliminary data.</text>
</comment>
<evidence type="ECO:0000313" key="6">
    <source>
        <dbReference type="EMBL" id="GAO13396.1"/>
    </source>
</evidence>
<dbReference type="GO" id="GO:0005506">
    <property type="term" value="F:iron ion binding"/>
    <property type="evidence" value="ECO:0007669"/>
    <property type="project" value="InterPro"/>
</dbReference>
<keyword evidence="5" id="KW-0472">Membrane</keyword>
<dbReference type="CDD" id="cd11060">
    <property type="entry name" value="CYP57A1-like"/>
    <property type="match status" value="1"/>
</dbReference>
<comment type="cofactor">
    <cofactor evidence="4">
        <name>heme</name>
        <dbReference type="ChEBI" id="CHEBI:30413"/>
    </cofactor>
</comment>
<dbReference type="PRINTS" id="PR00463">
    <property type="entry name" value="EP450I"/>
</dbReference>
<keyword evidence="5" id="KW-1133">Transmembrane helix</keyword>
<keyword evidence="5" id="KW-0812">Transmembrane</keyword>
<protein>
    <recommendedName>
        <fullName evidence="8">Cytochrome P450</fullName>
    </recommendedName>
</protein>
<dbReference type="Gene3D" id="1.10.630.10">
    <property type="entry name" value="Cytochrome P450"/>
    <property type="match status" value="1"/>
</dbReference>
<dbReference type="SUPFAM" id="SSF48264">
    <property type="entry name" value="Cytochrome P450"/>
    <property type="match status" value="1"/>
</dbReference>
<evidence type="ECO:0000313" key="7">
    <source>
        <dbReference type="Proteomes" id="UP000054053"/>
    </source>
</evidence>
<evidence type="ECO:0000256" key="1">
    <source>
        <dbReference type="ARBA" id="ARBA00022617"/>
    </source>
</evidence>
<dbReference type="InterPro" id="IPR001128">
    <property type="entry name" value="Cyt_P450"/>
</dbReference>
<dbReference type="PANTHER" id="PTHR24305">
    <property type="entry name" value="CYTOCHROME P450"/>
    <property type="match status" value="1"/>
</dbReference>
<dbReference type="PRINTS" id="PR00385">
    <property type="entry name" value="P450"/>
</dbReference>
<dbReference type="GO" id="GO:0020037">
    <property type="term" value="F:heme binding"/>
    <property type="evidence" value="ECO:0007669"/>
    <property type="project" value="InterPro"/>
</dbReference>
<dbReference type="EMBL" id="BBTG02000005">
    <property type="protein sequence ID" value="GAO13396.1"/>
    <property type="molecule type" value="Genomic_DNA"/>
</dbReference>
<evidence type="ECO:0000256" key="3">
    <source>
        <dbReference type="ARBA" id="ARBA00023004"/>
    </source>
</evidence>
<proteinExistence type="predicted"/>
<evidence type="ECO:0000256" key="2">
    <source>
        <dbReference type="ARBA" id="ARBA00022723"/>
    </source>
</evidence>
<keyword evidence="2 4" id="KW-0479">Metal-binding</keyword>
<dbReference type="Proteomes" id="UP000054053">
    <property type="component" value="Unassembled WGS sequence"/>
</dbReference>
<organism evidence="6 7">
    <name type="scientific">Ustilaginoidea virens</name>
    <name type="common">Rice false smut fungus</name>
    <name type="synonym">Villosiclava virens</name>
    <dbReference type="NCBI Taxonomy" id="1159556"/>
    <lineage>
        <taxon>Eukaryota</taxon>
        <taxon>Fungi</taxon>
        <taxon>Dikarya</taxon>
        <taxon>Ascomycota</taxon>
        <taxon>Pezizomycotina</taxon>
        <taxon>Sordariomycetes</taxon>
        <taxon>Hypocreomycetidae</taxon>
        <taxon>Hypocreales</taxon>
        <taxon>Clavicipitaceae</taxon>
        <taxon>Ustilaginoidea</taxon>
    </lineage>
</organism>
<evidence type="ECO:0000256" key="4">
    <source>
        <dbReference type="PIRSR" id="PIRSR602401-1"/>
    </source>
</evidence>
<feature type="binding site" description="axial binding residue" evidence="4">
    <location>
        <position position="454"/>
    </location>
    <ligand>
        <name>heme</name>
        <dbReference type="ChEBI" id="CHEBI:30413"/>
    </ligand>
    <ligandPart>
        <name>Fe</name>
        <dbReference type="ChEBI" id="CHEBI:18248"/>
    </ligandPart>
</feature>
<evidence type="ECO:0000256" key="5">
    <source>
        <dbReference type="SAM" id="Phobius"/>
    </source>
</evidence>
<dbReference type="AlphaFoldDB" id="A0A1B5KTV4"/>
<keyword evidence="3 4" id="KW-0408">Iron</keyword>
<evidence type="ECO:0008006" key="8">
    <source>
        <dbReference type="Google" id="ProtNLM"/>
    </source>
</evidence>
<keyword evidence="1 4" id="KW-0349">Heme</keyword>
<dbReference type="GO" id="GO:0016705">
    <property type="term" value="F:oxidoreductase activity, acting on paired donors, with incorporation or reduction of molecular oxygen"/>
    <property type="evidence" value="ECO:0007669"/>
    <property type="project" value="InterPro"/>
</dbReference>